<dbReference type="CDD" id="cd18104">
    <property type="entry name" value="SpoU-like_RNA-MTase"/>
    <property type="match status" value="1"/>
</dbReference>
<dbReference type="GO" id="GO:0008173">
    <property type="term" value="F:RNA methyltransferase activity"/>
    <property type="evidence" value="ECO:0007669"/>
    <property type="project" value="InterPro"/>
</dbReference>
<name>A0A3B1DNL1_9ZZZZ</name>
<keyword evidence="3" id="KW-0808">Transferase</keyword>
<dbReference type="Gene3D" id="3.30.1330.30">
    <property type="match status" value="1"/>
</dbReference>
<feature type="domain" description="RNA 2-O ribose methyltransferase substrate binding" evidence="4">
    <location>
        <begin position="31"/>
        <end position="96"/>
    </location>
</feature>
<evidence type="ECO:0000313" key="5">
    <source>
        <dbReference type="EMBL" id="VAX36550.1"/>
    </source>
</evidence>
<dbReference type="PANTHER" id="PTHR43191">
    <property type="entry name" value="RRNA METHYLTRANSFERASE 3"/>
    <property type="match status" value="1"/>
</dbReference>
<accession>A0A3B1DNL1</accession>
<keyword evidence="2 5" id="KW-0489">Methyltransferase</keyword>
<dbReference type="InterPro" id="IPR001537">
    <property type="entry name" value="SpoU_MeTrfase"/>
</dbReference>
<sequence length="253" mass="27724">MIKITSLVSPRIKNIVQLRKSRQRGVEGFTIVEGVREVERAFEAGVRMESVYFCGDRPSFLNNVSIYETTKDIFSKISYGKKENGVLAVCQPKQYDLKDFKNTKNDFFVVVEGVEKPGNLGAILRTCDGVGVTGVIVCDQKTDVYNPNVIRASLGTIFSVKTVVVSVQEVIGFLKVNTVKICAAFPEAKMVYTKADLTGALAVVVGSEDQGLSTVWSEEADMSVRIPMKGKADSLNVSVSTGVLLYEAFRQRG</sequence>
<reference evidence="5" key="1">
    <citation type="submission" date="2018-06" db="EMBL/GenBank/DDBJ databases">
        <authorList>
            <person name="Zhirakovskaya E."/>
        </authorList>
    </citation>
    <scope>NUCLEOTIDE SEQUENCE</scope>
</reference>
<dbReference type="PANTHER" id="PTHR43191:SF2">
    <property type="entry name" value="RRNA METHYLTRANSFERASE 3, MITOCHONDRIAL"/>
    <property type="match status" value="1"/>
</dbReference>
<protein>
    <submittedName>
        <fullName evidence="5">SpoU rRNA methylase family protein</fullName>
    </submittedName>
</protein>
<comment type="similarity">
    <text evidence="1">Belongs to the class IV-like SAM-binding methyltransferase superfamily. RNA methyltransferase TrmH family.</text>
</comment>
<evidence type="ECO:0000256" key="1">
    <source>
        <dbReference type="ARBA" id="ARBA00007228"/>
    </source>
</evidence>
<dbReference type="EMBL" id="UOGJ01000099">
    <property type="protein sequence ID" value="VAX36550.1"/>
    <property type="molecule type" value="Genomic_DNA"/>
</dbReference>
<dbReference type="Gene3D" id="3.40.1280.10">
    <property type="match status" value="1"/>
</dbReference>
<dbReference type="AlphaFoldDB" id="A0A3B1DNL1"/>
<dbReference type="SMART" id="SM00967">
    <property type="entry name" value="SpoU_sub_bind"/>
    <property type="match status" value="1"/>
</dbReference>
<dbReference type="Pfam" id="PF22435">
    <property type="entry name" value="MRM3-like_sub_bind"/>
    <property type="match status" value="1"/>
</dbReference>
<dbReference type="SUPFAM" id="SSF75217">
    <property type="entry name" value="alpha/beta knot"/>
    <property type="match status" value="1"/>
</dbReference>
<dbReference type="Pfam" id="PF00588">
    <property type="entry name" value="SpoU_methylase"/>
    <property type="match status" value="1"/>
</dbReference>
<proteinExistence type="inferred from homology"/>
<gene>
    <name evidence="5" type="ORF">MNBD_UNCLBAC01-89</name>
</gene>
<dbReference type="InterPro" id="IPR053888">
    <property type="entry name" value="MRM3-like_sub_bind"/>
</dbReference>
<dbReference type="SUPFAM" id="SSF55315">
    <property type="entry name" value="L30e-like"/>
    <property type="match status" value="1"/>
</dbReference>
<evidence type="ECO:0000256" key="3">
    <source>
        <dbReference type="ARBA" id="ARBA00022679"/>
    </source>
</evidence>
<dbReference type="InterPro" id="IPR013123">
    <property type="entry name" value="SpoU_subst-bd"/>
</dbReference>
<dbReference type="GO" id="GO:0005737">
    <property type="term" value="C:cytoplasm"/>
    <property type="evidence" value="ECO:0007669"/>
    <property type="project" value="UniProtKB-ARBA"/>
</dbReference>
<dbReference type="InterPro" id="IPR029026">
    <property type="entry name" value="tRNA_m1G_MTases_N"/>
</dbReference>
<dbReference type="InterPro" id="IPR029064">
    <property type="entry name" value="Ribosomal_eL30-like_sf"/>
</dbReference>
<organism evidence="5">
    <name type="scientific">hydrothermal vent metagenome</name>
    <dbReference type="NCBI Taxonomy" id="652676"/>
    <lineage>
        <taxon>unclassified sequences</taxon>
        <taxon>metagenomes</taxon>
        <taxon>ecological metagenomes</taxon>
    </lineage>
</organism>
<evidence type="ECO:0000256" key="2">
    <source>
        <dbReference type="ARBA" id="ARBA00022603"/>
    </source>
</evidence>
<evidence type="ECO:0000259" key="4">
    <source>
        <dbReference type="SMART" id="SM00967"/>
    </source>
</evidence>
<dbReference type="GO" id="GO:0006396">
    <property type="term" value="P:RNA processing"/>
    <property type="evidence" value="ECO:0007669"/>
    <property type="project" value="InterPro"/>
</dbReference>
<dbReference type="InterPro" id="IPR051259">
    <property type="entry name" value="rRNA_Methyltransferase"/>
</dbReference>
<dbReference type="GO" id="GO:0032259">
    <property type="term" value="P:methylation"/>
    <property type="evidence" value="ECO:0007669"/>
    <property type="project" value="UniProtKB-KW"/>
</dbReference>
<dbReference type="InterPro" id="IPR029028">
    <property type="entry name" value="Alpha/beta_knot_MTases"/>
</dbReference>
<dbReference type="GO" id="GO:0003723">
    <property type="term" value="F:RNA binding"/>
    <property type="evidence" value="ECO:0007669"/>
    <property type="project" value="InterPro"/>
</dbReference>